<dbReference type="Proteomes" id="UP001497525">
    <property type="component" value="Unassembled WGS sequence"/>
</dbReference>
<evidence type="ECO:0000313" key="6">
    <source>
        <dbReference type="Proteomes" id="UP001497525"/>
    </source>
</evidence>
<dbReference type="Pfam" id="PF22924">
    <property type="entry name" value="ACOX_C_alpha1"/>
    <property type="match status" value="1"/>
</dbReference>
<evidence type="ECO:0000313" key="5">
    <source>
        <dbReference type="EMBL" id="CAL5132070.1"/>
    </source>
</evidence>
<dbReference type="InterPro" id="IPR055060">
    <property type="entry name" value="ACOX_C_alpha1"/>
</dbReference>
<dbReference type="InterPro" id="IPR046373">
    <property type="entry name" value="Acyl-CoA_Oxase/DH_mid-dom_sf"/>
</dbReference>
<dbReference type="GO" id="GO:0005504">
    <property type="term" value="F:fatty acid binding"/>
    <property type="evidence" value="ECO:0007669"/>
    <property type="project" value="TreeGrafter"/>
</dbReference>
<gene>
    <name evidence="5" type="ORF">CDAUBV1_LOCUS4584</name>
</gene>
<comment type="cofactor">
    <cofactor evidence="1">
        <name>FAD</name>
        <dbReference type="ChEBI" id="CHEBI:57692"/>
    </cofactor>
</comment>
<dbReference type="GO" id="GO:0055088">
    <property type="term" value="P:lipid homeostasis"/>
    <property type="evidence" value="ECO:0007669"/>
    <property type="project" value="TreeGrafter"/>
</dbReference>
<dbReference type="GO" id="GO:0033540">
    <property type="term" value="P:fatty acid beta-oxidation using acyl-CoA oxidase"/>
    <property type="evidence" value="ECO:0007669"/>
    <property type="project" value="TreeGrafter"/>
</dbReference>
<accession>A0AAV2T5Q0</accession>
<evidence type="ECO:0000259" key="4">
    <source>
        <dbReference type="Pfam" id="PF22924"/>
    </source>
</evidence>
<dbReference type="InterPro" id="IPR036250">
    <property type="entry name" value="AcylCo_DH-like_C"/>
</dbReference>
<evidence type="ECO:0000256" key="2">
    <source>
        <dbReference type="ARBA" id="ARBA00022630"/>
    </source>
</evidence>
<sequence length="654" mass="72624">MLRFGRSFRSIVSGRGIKTATDSSLSEMRSKWFDIPINISGIRQILDHDNHQLRNDLRKFLSSKDMAPQYNLPLVEERKSTLLRLKSLCSANFFSVMDHEKDPNRIFAVNELCAIVDPSMAFKICSHFSLYGGTILRLGTEKHQNILHSVARLEDIGCFATSEGCFGDKVDDIEITAELDPKTNEIVINTPTTEAAKYCVVNNSLHALHCVLLAKLIVNGQHQGIHAFIVPLQGSDSQAVDGVTIEDMGYKIGLNGVDCARVAFTGVRIPCDSMLDRYSKFSTDGKFHTSLEDFAGERFHQVFHQLSSGRIAVACMCSGATKASLAIALAYSAAHLTIGPTGKLDTPIWDHRLQQQSLLPLLARTYAVHFALSHLKDEWTRVLKCASEEKSWTSVYLMSSVLKSIASWDLVNTANICRERTGVEGYLACNRFGSYLGLGHAAITSMGANAPLMQRACKIRFKQLLNSWGGKLPDISCIEFNDHPETIEDVDYLHDLVKKRELSLFSSLARRISGLDREQVQYLLNYELSDLVQASSRAYGESLCSTHFSANLVPHIRLLGPETVALLRKVYRLFLLHSLAYAVEWPSMPADFTAFLREEVRYACVGLAPDALPLAMDAFGLSPGLLHAPVVKAWADWNARQNLGGKKWKGRPGA</sequence>
<dbReference type="InterPro" id="IPR012258">
    <property type="entry name" value="Acyl-CoA_oxidase"/>
</dbReference>
<dbReference type="SUPFAM" id="SSF56645">
    <property type="entry name" value="Acyl-CoA dehydrogenase NM domain-like"/>
    <property type="match status" value="1"/>
</dbReference>
<organism evidence="5 6">
    <name type="scientific">Calicophoron daubneyi</name>
    <name type="common">Rumen fluke</name>
    <name type="synonym">Paramphistomum daubneyi</name>
    <dbReference type="NCBI Taxonomy" id="300641"/>
    <lineage>
        <taxon>Eukaryota</taxon>
        <taxon>Metazoa</taxon>
        <taxon>Spiralia</taxon>
        <taxon>Lophotrochozoa</taxon>
        <taxon>Platyhelminthes</taxon>
        <taxon>Trematoda</taxon>
        <taxon>Digenea</taxon>
        <taxon>Plagiorchiida</taxon>
        <taxon>Pronocephalata</taxon>
        <taxon>Paramphistomoidea</taxon>
        <taxon>Paramphistomidae</taxon>
        <taxon>Calicophoron</taxon>
    </lineage>
</organism>
<dbReference type="InterPro" id="IPR009100">
    <property type="entry name" value="AcylCoA_DH/oxidase_NM_dom_sf"/>
</dbReference>
<reference evidence="5" key="1">
    <citation type="submission" date="2024-06" db="EMBL/GenBank/DDBJ databases">
        <authorList>
            <person name="Liu X."/>
            <person name="Lenzi L."/>
            <person name="Haldenby T S."/>
            <person name="Uol C."/>
        </authorList>
    </citation>
    <scope>NUCLEOTIDE SEQUENCE</scope>
</reference>
<evidence type="ECO:0000256" key="1">
    <source>
        <dbReference type="ARBA" id="ARBA00001974"/>
    </source>
</evidence>
<dbReference type="GO" id="GO:0005777">
    <property type="term" value="C:peroxisome"/>
    <property type="evidence" value="ECO:0007669"/>
    <property type="project" value="InterPro"/>
</dbReference>
<keyword evidence="3" id="KW-0274">FAD</keyword>
<dbReference type="Gene3D" id="2.40.110.10">
    <property type="entry name" value="Butyryl-CoA Dehydrogenase, subunit A, domain 2"/>
    <property type="match status" value="1"/>
</dbReference>
<proteinExistence type="predicted"/>
<dbReference type="GO" id="GO:0071949">
    <property type="term" value="F:FAD binding"/>
    <property type="evidence" value="ECO:0007669"/>
    <property type="project" value="InterPro"/>
</dbReference>
<evidence type="ECO:0000256" key="3">
    <source>
        <dbReference type="ARBA" id="ARBA00022827"/>
    </source>
</evidence>
<dbReference type="PANTHER" id="PTHR10909">
    <property type="entry name" value="ELECTRON TRANSPORT OXIDOREDUCTASE"/>
    <property type="match status" value="1"/>
</dbReference>
<protein>
    <recommendedName>
        <fullName evidence="4">Acyl-CoA oxidase C-alpha1 domain-containing protein</fullName>
    </recommendedName>
</protein>
<feature type="domain" description="Acyl-CoA oxidase C-alpha1" evidence="4">
    <location>
        <begin position="306"/>
        <end position="457"/>
    </location>
</feature>
<name>A0AAV2T5Q0_CALDB</name>
<dbReference type="GO" id="GO:0003997">
    <property type="term" value="F:acyl-CoA oxidase activity"/>
    <property type="evidence" value="ECO:0007669"/>
    <property type="project" value="InterPro"/>
</dbReference>
<comment type="caution">
    <text evidence="5">The sequence shown here is derived from an EMBL/GenBank/DDBJ whole genome shotgun (WGS) entry which is preliminary data.</text>
</comment>
<dbReference type="SUPFAM" id="SSF47203">
    <property type="entry name" value="Acyl-CoA dehydrogenase C-terminal domain-like"/>
    <property type="match status" value="2"/>
</dbReference>
<keyword evidence="2" id="KW-0285">Flavoprotein</keyword>
<dbReference type="AlphaFoldDB" id="A0AAV2T5Q0"/>
<dbReference type="Gene3D" id="1.20.140.10">
    <property type="entry name" value="Butyryl-CoA Dehydrogenase, subunit A, domain 3"/>
    <property type="match status" value="1"/>
</dbReference>
<dbReference type="PANTHER" id="PTHR10909:SF382">
    <property type="entry name" value="ACYL-COENZYME A OXIDASE"/>
    <property type="match status" value="1"/>
</dbReference>
<dbReference type="EMBL" id="CAXLJL010000112">
    <property type="protein sequence ID" value="CAL5132070.1"/>
    <property type="molecule type" value="Genomic_DNA"/>
</dbReference>